<dbReference type="InterPro" id="IPR043504">
    <property type="entry name" value="Peptidase_S1_PA_chymotrypsin"/>
</dbReference>
<keyword evidence="3" id="KW-1185">Reference proteome</keyword>
<dbReference type="AlphaFoldDB" id="A0AA38MNS2"/>
<dbReference type="EMBL" id="JALNTZ010000002">
    <property type="protein sequence ID" value="KAJ3662452.1"/>
    <property type="molecule type" value="Genomic_DNA"/>
</dbReference>
<name>A0AA38MNS2_9CUCU</name>
<evidence type="ECO:0000256" key="1">
    <source>
        <dbReference type="SAM" id="Phobius"/>
    </source>
</evidence>
<sequence length="333" mass="38352">MSLNLTLILVIAVIFFVVADIILALLVKLVMPKYINEEGWYSADGSDYNFDDAAETCPCLYRIFLYGTEEKIKFRSIDKKARRQRSLNDIYTADMEKYPYLASLSIAAFNDDPKEKIFVCNGLIESAEWLLTSQSCIDHDSDWCNLTVRSMSPFWSHLGHEHDVVDVVKHSSGLVQLKVWPEFAEAAVPSPPIKYPFSGNWTYAVSFGWNDKMYQESLNFRQKFKRFHVEEWTSINSGSQSIQVCKRCEKFSSKPVLTSCHQLIAMESFGRNMCNGFVDPKTNFVQKLDASDECFLIYRDTHKFNDIEVCQSQIQVERLFPYDLNKSESSLNS</sequence>
<reference evidence="2" key="1">
    <citation type="journal article" date="2023" name="G3 (Bethesda)">
        <title>Whole genome assemblies of Zophobas morio and Tenebrio molitor.</title>
        <authorList>
            <person name="Kaur S."/>
            <person name="Stinson S.A."/>
            <person name="diCenzo G.C."/>
        </authorList>
    </citation>
    <scope>NUCLEOTIDE SEQUENCE</scope>
    <source>
        <strain evidence="2">QUZm001</strain>
    </source>
</reference>
<keyword evidence="1" id="KW-0472">Membrane</keyword>
<dbReference type="Gene3D" id="2.40.10.10">
    <property type="entry name" value="Trypsin-like serine proteases"/>
    <property type="match status" value="1"/>
</dbReference>
<comment type="caution">
    <text evidence="2">The sequence shown here is derived from an EMBL/GenBank/DDBJ whole genome shotgun (WGS) entry which is preliminary data.</text>
</comment>
<evidence type="ECO:0000313" key="3">
    <source>
        <dbReference type="Proteomes" id="UP001168821"/>
    </source>
</evidence>
<accession>A0AA38MNS2</accession>
<evidence type="ECO:0000313" key="2">
    <source>
        <dbReference type="EMBL" id="KAJ3662452.1"/>
    </source>
</evidence>
<feature type="transmembrane region" description="Helical" evidence="1">
    <location>
        <begin position="6"/>
        <end position="27"/>
    </location>
</feature>
<keyword evidence="1" id="KW-0812">Transmembrane</keyword>
<dbReference type="InterPro" id="IPR009003">
    <property type="entry name" value="Peptidase_S1_PA"/>
</dbReference>
<proteinExistence type="predicted"/>
<keyword evidence="1" id="KW-1133">Transmembrane helix</keyword>
<dbReference type="Proteomes" id="UP001168821">
    <property type="component" value="Unassembled WGS sequence"/>
</dbReference>
<dbReference type="SUPFAM" id="SSF50494">
    <property type="entry name" value="Trypsin-like serine proteases"/>
    <property type="match status" value="1"/>
</dbReference>
<evidence type="ECO:0008006" key="4">
    <source>
        <dbReference type="Google" id="ProtNLM"/>
    </source>
</evidence>
<protein>
    <recommendedName>
        <fullName evidence="4">Peptidase S1 domain-containing protein</fullName>
    </recommendedName>
</protein>
<gene>
    <name evidence="2" type="ORF">Zmor_006801</name>
</gene>
<organism evidence="2 3">
    <name type="scientific">Zophobas morio</name>
    <dbReference type="NCBI Taxonomy" id="2755281"/>
    <lineage>
        <taxon>Eukaryota</taxon>
        <taxon>Metazoa</taxon>
        <taxon>Ecdysozoa</taxon>
        <taxon>Arthropoda</taxon>
        <taxon>Hexapoda</taxon>
        <taxon>Insecta</taxon>
        <taxon>Pterygota</taxon>
        <taxon>Neoptera</taxon>
        <taxon>Endopterygota</taxon>
        <taxon>Coleoptera</taxon>
        <taxon>Polyphaga</taxon>
        <taxon>Cucujiformia</taxon>
        <taxon>Tenebrionidae</taxon>
        <taxon>Zophobas</taxon>
    </lineage>
</organism>